<gene>
    <name evidence="1" type="ORF">UFOVP779_3</name>
</gene>
<organism evidence="1">
    <name type="scientific">uncultured Caudovirales phage</name>
    <dbReference type="NCBI Taxonomy" id="2100421"/>
    <lineage>
        <taxon>Viruses</taxon>
        <taxon>Duplodnaviria</taxon>
        <taxon>Heunggongvirae</taxon>
        <taxon>Uroviricota</taxon>
        <taxon>Caudoviricetes</taxon>
        <taxon>Peduoviridae</taxon>
        <taxon>Maltschvirus</taxon>
        <taxon>Maltschvirus maltsch</taxon>
    </lineage>
</organism>
<evidence type="ECO:0000313" key="1">
    <source>
        <dbReference type="EMBL" id="CAB4161922.1"/>
    </source>
</evidence>
<reference evidence="1" key="1">
    <citation type="submission" date="2020-04" db="EMBL/GenBank/DDBJ databases">
        <authorList>
            <person name="Chiriac C."/>
            <person name="Salcher M."/>
            <person name="Ghai R."/>
            <person name="Kavagutti S V."/>
        </authorList>
    </citation>
    <scope>NUCLEOTIDE SEQUENCE</scope>
</reference>
<protein>
    <submittedName>
        <fullName evidence="1">Uncharacterized protein</fullName>
    </submittedName>
</protein>
<proteinExistence type="predicted"/>
<accession>A0A6J5NSX3</accession>
<dbReference type="EMBL" id="LR796720">
    <property type="protein sequence ID" value="CAB4161922.1"/>
    <property type="molecule type" value="Genomic_DNA"/>
</dbReference>
<sequence>MSATLMSKDLATWQMSCILEELYHINDRVIQGDYSETGGLKKAKAMLADHQASLSSLPGMIEAWVDCSVAYGGFIQISWRFVWSDGETQRGNCVPVRK</sequence>
<name>A0A6J5NSX3_9CAUD</name>